<evidence type="ECO:0000313" key="7">
    <source>
        <dbReference type="Proteomes" id="UP000018144"/>
    </source>
</evidence>
<dbReference type="Pfam" id="PF01841">
    <property type="entry name" value="Transglut_core"/>
    <property type="match status" value="1"/>
</dbReference>
<protein>
    <submittedName>
        <fullName evidence="6">Similar to Protein png1 acc. no. Q4WHW1</fullName>
    </submittedName>
</protein>
<evidence type="ECO:0000256" key="4">
    <source>
        <dbReference type="SAM" id="MobiDB-lite"/>
    </source>
</evidence>
<sequence length="488" mass="55624">MATNNPPPIPDVAAWARGLTDKYVERIDMKRSAVNSKHAEALASRTRNLSLDSPAPSPQLSSSTFGDQKGGSSSSSSRHTSSRAAASSSSSSSGLRKSKSKYALSTSREPEVGPDGLPGYSARSTAKVPTQPTDSESIKFRRLLQALAMVPQKYENPGLLDEALAVIPLTRIYAEAEEEHQVMQVEAMSLGKEKTKWGYQDCVITALMKWFKRDFFTFVGDPPCQRCYAERRPYETRSIGATQPTEEERARGASRVELYQCKNEQCGNQERFARYSDVWVLMQERRGRCGEWANVFTMLCRALGSRVRWVWNSEDHVFTEVFSEHANRWIHVDVLEEAFDKPRLYTEGWGKKIGYCLAFSTDGVADVTRRYVRNPRKYGLPRTKCPEEVLLYILNELRAKRRENLSADDLKRLEKEDREEERELEYYERKSMIDDGLIEPRSSTRREGEKSRHRTVGPAERRPRGDVKAAQPESNMLESPERMEQDGH</sequence>
<dbReference type="GO" id="GO:0006516">
    <property type="term" value="P:glycoprotein catabolic process"/>
    <property type="evidence" value="ECO:0007669"/>
    <property type="project" value="TreeGrafter"/>
</dbReference>
<dbReference type="PANTHER" id="PTHR12143">
    <property type="entry name" value="PEPTIDE N-GLYCANASE PNGASE -RELATED"/>
    <property type="match status" value="1"/>
</dbReference>
<dbReference type="eggNOG" id="KOG0909">
    <property type="taxonomic scope" value="Eukaryota"/>
</dbReference>
<dbReference type="Proteomes" id="UP000018144">
    <property type="component" value="Unassembled WGS sequence"/>
</dbReference>
<feature type="compositionally biased region" description="Polar residues" evidence="4">
    <location>
        <begin position="122"/>
        <end position="135"/>
    </location>
</feature>
<dbReference type="SUPFAM" id="SSF54001">
    <property type="entry name" value="Cysteine proteinases"/>
    <property type="match status" value="1"/>
</dbReference>
<evidence type="ECO:0000256" key="2">
    <source>
        <dbReference type="ARBA" id="ARBA00022723"/>
    </source>
</evidence>
<evidence type="ECO:0000259" key="5">
    <source>
        <dbReference type="SMART" id="SM00460"/>
    </source>
</evidence>
<accession>U4LSJ2</accession>
<feature type="region of interest" description="Disordered" evidence="4">
    <location>
        <begin position="29"/>
        <end position="135"/>
    </location>
</feature>
<keyword evidence="3" id="KW-0862">Zinc</keyword>
<dbReference type="OMA" id="AWDKPRL"/>
<feature type="region of interest" description="Disordered" evidence="4">
    <location>
        <begin position="435"/>
        <end position="488"/>
    </location>
</feature>
<keyword evidence="2" id="KW-0479">Metal-binding</keyword>
<organism evidence="6 7">
    <name type="scientific">Pyronema omphalodes (strain CBS 100304)</name>
    <name type="common">Pyronema confluens</name>
    <dbReference type="NCBI Taxonomy" id="1076935"/>
    <lineage>
        <taxon>Eukaryota</taxon>
        <taxon>Fungi</taxon>
        <taxon>Dikarya</taxon>
        <taxon>Ascomycota</taxon>
        <taxon>Pezizomycotina</taxon>
        <taxon>Pezizomycetes</taxon>
        <taxon>Pezizales</taxon>
        <taxon>Pyronemataceae</taxon>
        <taxon>Pyronema</taxon>
    </lineage>
</organism>
<dbReference type="PANTHER" id="PTHR12143:SF19">
    <property type="entry name" value="PEPTIDE-N(4)-(N-ACETYL-BETA-GLUCOSAMINYL)ASPARAGINE AMIDASE"/>
    <property type="match status" value="1"/>
</dbReference>
<proteinExistence type="inferred from homology"/>
<dbReference type="InterPro" id="IPR002931">
    <property type="entry name" value="Transglutaminase-like"/>
</dbReference>
<feature type="compositionally biased region" description="Basic and acidic residues" evidence="4">
    <location>
        <begin position="479"/>
        <end position="488"/>
    </location>
</feature>
<dbReference type="Gene3D" id="3.10.620.30">
    <property type="match status" value="1"/>
</dbReference>
<comment type="similarity">
    <text evidence="1">Belongs to the transglutaminase-like superfamily. PNGase family.</text>
</comment>
<gene>
    <name evidence="6" type="ORF">PCON_08418</name>
</gene>
<dbReference type="InterPro" id="IPR038765">
    <property type="entry name" value="Papain-like_cys_pep_sf"/>
</dbReference>
<dbReference type="InterPro" id="IPR050883">
    <property type="entry name" value="PNGase"/>
</dbReference>
<dbReference type="GO" id="GO:0000224">
    <property type="term" value="F:peptide-N4-(N-acetyl-beta-glucosaminyl)asparagine amidase activity"/>
    <property type="evidence" value="ECO:0007669"/>
    <property type="project" value="TreeGrafter"/>
</dbReference>
<dbReference type="EMBL" id="HF935433">
    <property type="protein sequence ID" value="CCX30276.1"/>
    <property type="molecule type" value="Genomic_DNA"/>
</dbReference>
<name>U4LSJ2_PYROM</name>
<dbReference type="GO" id="GO:0005829">
    <property type="term" value="C:cytosol"/>
    <property type="evidence" value="ECO:0007669"/>
    <property type="project" value="TreeGrafter"/>
</dbReference>
<dbReference type="Gene3D" id="2.20.25.10">
    <property type="match status" value="1"/>
</dbReference>
<dbReference type="GO" id="GO:0005634">
    <property type="term" value="C:nucleus"/>
    <property type="evidence" value="ECO:0007669"/>
    <property type="project" value="TreeGrafter"/>
</dbReference>
<dbReference type="OrthoDB" id="409136at2759"/>
<keyword evidence="7" id="KW-1185">Reference proteome</keyword>
<evidence type="ECO:0000256" key="1">
    <source>
        <dbReference type="ARBA" id="ARBA00009390"/>
    </source>
</evidence>
<feature type="compositionally biased region" description="Low complexity" evidence="4">
    <location>
        <begin position="70"/>
        <end position="95"/>
    </location>
</feature>
<evidence type="ECO:0000313" key="6">
    <source>
        <dbReference type="EMBL" id="CCX30276.1"/>
    </source>
</evidence>
<reference evidence="6 7" key="1">
    <citation type="journal article" date="2013" name="PLoS Genet.">
        <title>The genome and development-dependent transcriptomes of Pyronema confluens: a window into fungal evolution.</title>
        <authorList>
            <person name="Traeger S."/>
            <person name="Altegoer F."/>
            <person name="Freitag M."/>
            <person name="Gabaldon T."/>
            <person name="Kempken F."/>
            <person name="Kumar A."/>
            <person name="Marcet-Houben M."/>
            <person name="Poggeler S."/>
            <person name="Stajich J.E."/>
            <person name="Nowrousian M."/>
        </authorList>
    </citation>
    <scope>NUCLEOTIDE SEQUENCE [LARGE SCALE GENOMIC DNA]</scope>
    <source>
        <strain evidence="7">CBS 100304</strain>
        <tissue evidence="6">Vegetative mycelium</tissue>
    </source>
</reference>
<evidence type="ECO:0000256" key="3">
    <source>
        <dbReference type="ARBA" id="ARBA00022833"/>
    </source>
</evidence>
<dbReference type="AlphaFoldDB" id="U4LSJ2"/>
<dbReference type="GO" id="GO:0046872">
    <property type="term" value="F:metal ion binding"/>
    <property type="evidence" value="ECO:0007669"/>
    <property type="project" value="UniProtKB-KW"/>
</dbReference>
<dbReference type="SMART" id="SM00460">
    <property type="entry name" value="TGc"/>
    <property type="match status" value="1"/>
</dbReference>
<dbReference type="STRING" id="1076935.U4LSJ2"/>
<feature type="domain" description="Transglutaminase-like" evidence="5">
    <location>
        <begin position="281"/>
        <end position="336"/>
    </location>
</feature>